<evidence type="ECO:0000313" key="2">
    <source>
        <dbReference type="Proteomes" id="UP000198756"/>
    </source>
</evidence>
<keyword evidence="2" id="KW-1185">Reference proteome</keyword>
<evidence type="ECO:0000313" key="1">
    <source>
        <dbReference type="EMBL" id="SDA68611.1"/>
    </source>
</evidence>
<organism evidence="1 2">
    <name type="scientific">Algoriphagus alkaliphilus</name>
    <dbReference type="NCBI Taxonomy" id="279824"/>
    <lineage>
        <taxon>Bacteria</taxon>
        <taxon>Pseudomonadati</taxon>
        <taxon>Bacteroidota</taxon>
        <taxon>Cytophagia</taxon>
        <taxon>Cytophagales</taxon>
        <taxon>Cyclobacteriaceae</taxon>
        <taxon>Algoriphagus</taxon>
    </lineage>
</organism>
<dbReference type="Pfam" id="PF19891">
    <property type="entry name" value="DUF6364"/>
    <property type="match status" value="1"/>
</dbReference>
<dbReference type="OrthoDB" id="6198066at2"/>
<proteinExistence type="predicted"/>
<dbReference type="AlphaFoldDB" id="A0A1G5XDX4"/>
<dbReference type="Proteomes" id="UP000198756">
    <property type="component" value="Unassembled WGS sequence"/>
</dbReference>
<sequence>MDAKITLAFNKDVIEKAKDFAESNNISLSRLTEYLYSQITSKNYKSLEELPVSDWINEVSEGPIEYRKLPGRNDLKNEFFENKK</sequence>
<dbReference type="EMBL" id="FMXE01000010">
    <property type="protein sequence ID" value="SDA68611.1"/>
    <property type="molecule type" value="Genomic_DNA"/>
</dbReference>
<reference evidence="2" key="1">
    <citation type="submission" date="2016-10" db="EMBL/GenBank/DDBJ databases">
        <authorList>
            <person name="Varghese N."/>
            <person name="Submissions S."/>
        </authorList>
    </citation>
    <scope>NUCLEOTIDE SEQUENCE [LARGE SCALE GENOMIC DNA]</scope>
    <source>
        <strain evidence="2">DSM 22703</strain>
    </source>
</reference>
<dbReference type="STRING" id="279824.SAMN03080617_01695"/>
<name>A0A1G5XDX4_9BACT</name>
<dbReference type="RefSeq" id="WP_092729521.1">
    <property type="nucleotide sequence ID" value="NZ_FMXE01000010.1"/>
</dbReference>
<accession>A0A1G5XDX4</accession>
<protein>
    <submittedName>
        <fullName evidence="1">Uncharacterized protein</fullName>
    </submittedName>
</protein>
<gene>
    <name evidence="1" type="ORF">SAMN03080617_01695</name>
</gene>
<dbReference type="InterPro" id="IPR045944">
    <property type="entry name" value="DUF6364"/>
</dbReference>